<sequence length="75" mass="8553">MVENGGPLRIWANMNIGRKGNSFVEDIKNPAVYRLELDIKDSPRDIFIRLDGWVKGNAGITTSDPNRHCISLHRY</sequence>
<name>A0A7R9LT74_9ACAR</name>
<evidence type="ECO:0000313" key="2">
    <source>
        <dbReference type="Proteomes" id="UP000728032"/>
    </source>
</evidence>
<dbReference type="EMBL" id="OC917547">
    <property type="protein sequence ID" value="CAD7647376.1"/>
    <property type="molecule type" value="Genomic_DNA"/>
</dbReference>
<dbReference type="EMBL" id="CAJPVJ010002722">
    <property type="protein sequence ID" value="CAG2166702.1"/>
    <property type="molecule type" value="Genomic_DNA"/>
</dbReference>
<organism evidence="1">
    <name type="scientific">Oppiella nova</name>
    <dbReference type="NCBI Taxonomy" id="334625"/>
    <lineage>
        <taxon>Eukaryota</taxon>
        <taxon>Metazoa</taxon>
        <taxon>Ecdysozoa</taxon>
        <taxon>Arthropoda</taxon>
        <taxon>Chelicerata</taxon>
        <taxon>Arachnida</taxon>
        <taxon>Acari</taxon>
        <taxon>Acariformes</taxon>
        <taxon>Sarcoptiformes</taxon>
        <taxon>Oribatida</taxon>
        <taxon>Brachypylina</taxon>
        <taxon>Oppioidea</taxon>
        <taxon>Oppiidae</taxon>
        <taxon>Oppiella</taxon>
    </lineage>
</organism>
<reference evidence="1" key="1">
    <citation type="submission" date="2020-11" db="EMBL/GenBank/DDBJ databases">
        <authorList>
            <person name="Tran Van P."/>
        </authorList>
    </citation>
    <scope>NUCLEOTIDE SEQUENCE</scope>
</reference>
<keyword evidence="2" id="KW-1185">Reference proteome</keyword>
<accession>A0A7R9LT74</accession>
<dbReference type="OrthoDB" id="1657402at2759"/>
<proteinExistence type="predicted"/>
<dbReference type="AlphaFoldDB" id="A0A7R9LT74"/>
<evidence type="ECO:0000313" key="1">
    <source>
        <dbReference type="EMBL" id="CAD7647376.1"/>
    </source>
</evidence>
<dbReference type="Proteomes" id="UP000728032">
    <property type="component" value="Unassembled WGS sequence"/>
</dbReference>
<protein>
    <submittedName>
        <fullName evidence="1">Uncharacterized protein</fullName>
    </submittedName>
</protein>
<gene>
    <name evidence="1" type="ORF">ONB1V03_LOCUS6217</name>
</gene>